<evidence type="ECO:0000313" key="2">
    <source>
        <dbReference type="EMBL" id="MCZ2722481.1"/>
    </source>
</evidence>
<dbReference type="PANTHER" id="PTHR35562:SF2">
    <property type="entry name" value="DNA ENDONUCLEASE SMRA-RELATED"/>
    <property type="match status" value="1"/>
</dbReference>
<dbReference type="Proteomes" id="UP001149719">
    <property type="component" value="Unassembled WGS sequence"/>
</dbReference>
<dbReference type="SUPFAM" id="SSF160443">
    <property type="entry name" value="SMR domain-like"/>
    <property type="match status" value="1"/>
</dbReference>
<evidence type="ECO:0000313" key="3">
    <source>
        <dbReference type="Proteomes" id="UP001149719"/>
    </source>
</evidence>
<sequence length="191" mass="21977">MVDDDDFSLFSQEVEGIKKLETNAMYLGKKGSTVDYSVRKEAATHAPVKDTNHLTADYVERVAALDILQYKKDGVQDGVFKRLRQGKYGIESRLDLHRRTVEQARQQVYQFVQDCMNNDIRVAIIVHGRGDRTPDSEATLKSYLNKWLRDLDDVLAFHSAQKYHGGGGAVYVLFKKSEKARLENWEKHQKR</sequence>
<comment type="caution">
    <text evidence="2">The sequence shown here is derived from an EMBL/GenBank/DDBJ whole genome shotgun (WGS) entry which is preliminary data.</text>
</comment>
<evidence type="ECO:0000259" key="1">
    <source>
        <dbReference type="PROSITE" id="PS50828"/>
    </source>
</evidence>
<accession>A0ABT4JVS5</accession>
<keyword evidence="3" id="KW-1185">Reference proteome</keyword>
<organism evidence="2 3">
    <name type="scientific">Marinomonas phaeophyticola</name>
    <dbReference type="NCBI Taxonomy" id="3004091"/>
    <lineage>
        <taxon>Bacteria</taxon>
        <taxon>Pseudomonadati</taxon>
        <taxon>Pseudomonadota</taxon>
        <taxon>Gammaproteobacteria</taxon>
        <taxon>Oceanospirillales</taxon>
        <taxon>Oceanospirillaceae</taxon>
        <taxon>Marinomonas</taxon>
    </lineage>
</organism>
<keyword evidence="2" id="KW-0255">Endonuclease</keyword>
<dbReference type="SMART" id="SM00463">
    <property type="entry name" value="SMR"/>
    <property type="match status" value="1"/>
</dbReference>
<dbReference type="PROSITE" id="PS50828">
    <property type="entry name" value="SMR"/>
    <property type="match status" value="1"/>
</dbReference>
<dbReference type="Gene3D" id="3.30.1370.110">
    <property type="match status" value="1"/>
</dbReference>
<gene>
    <name evidence="2" type="primary">smrA</name>
    <name evidence="2" type="ORF">O1D97_12895</name>
</gene>
<dbReference type="InterPro" id="IPR002625">
    <property type="entry name" value="Smr_dom"/>
</dbReference>
<protein>
    <submittedName>
        <fullName evidence="2">DNA endonuclease SmrA</fullName>
    </submittedName>
</protein>
<feature type="domain" description="Smr" evidence="1">
    <location>
        <begin position="94"/>
        <end position="175"/>
    </location>
</feature>
<keyword evidence="2" id="KW-0540">Nuclease</keyword>
<dbReference type="RefSeq" id="WP_269126153.1">
    <property type="nucleotide sequence ID" value="NZ_JAPUBN010000018.1"/>
</dbReference>
<keyword evidence="2" id="KW-0378">Hydrolase</keyword>
<dbReference type="Pfam" id="PF01713">
    <property type="entry name" value="Smr"/>
    <property type="match status" value="1"/>
</dbReference>
<dbReference type="EMBL" id="JAPUBN010000018">
    <property type="protein sequence ID" value="MCZ2722481.1"/>
    <property type="molecule type" value="Genomic_DNA"/>
</dbReference>
<dbReference type="InterPro" id="IPR047688">
    <property type="entry name" value="Endonuc_SmrA"/>
</dbReference>
<dbReference type="PANTHER" id="PTHR35562">
    <property type="entry name" value="DNA ENDONUCLEASE SMRA-RELATED"/>
    <property type="match status" value="1"/>
</dbReference>
<dbReference type="InterPro" id="IPR036063">
    <property type="entry name" value="Smr_dom_sf"/>
</dbReference>
<dbReference type="NCBIfam" id="NF033154">
    <property type="entry name" value="endonuc_SmrA"/>
    <property type="match status" value="1"/>
</dbReference>
<reference evidence="2" key="1">
    <citation type="submission" date="2022-12" db="EMBL/GenBank/DDBJ databases">
        <title>Marinomonas 15G1-11 sp. nov, isolated from marine algae.</title>
        <authorList>
            <person name="Butt M."/>
            <person name="Choi D.G."/>
            <person name="Kim J.M."/>
            <person name="Lee J.K."/>
            <person name="Baek J.H."/>
            <person name="Jeon C.O."/>
        </authorList>
    </citation>
    <scope>NUCLEOTIDE SEQUENCE</scope>
    <source>
        <strain evidence="2">15G1-11</strain>
    </source>
</reference>
<proteinExistence type="predicted"/>
<dbReference type="GO" id="GO:0004519">
    <property type="term" value="F:endonuclease activity"/>
    <property type="evidence" value="ECO:0007669"/>
    <property type="project" value="UniProtKB-KW"/>
</dbReference>
<name>A0ABT4JVS5_9GAMM</name>